<comment type="caution">
    <text evidence="5">The sequence shown here is derived from an EMBL/GenBank/DDBJ whole genome shotgun (WGS) entry which is preliminary data.</text>
</comment>
<accession>A0A4V6A386</accession>
<dbReference type="InterPro" id="IPR002173">
    <property type="entry name" value="Carboh/pur_kinase_PfkB_CS"/>
</dbReference>
<evidence type="ECO:0000256" key="3">
    <source>
        <dbReference type="ARBA" id="ARBA00022777"/>
    </source>
</evidence>
<keyword evidence="6" id="KW-1185">Reference proteome</keyword>
<dbReference type="PANTHER" id="PTHR42909">
    <property type="entry name" value="ZGC:136858"/>
    <property type="match status" value="1"/>
</dbReference>
<evidence type="ECO:0000256" key="1">
    <source>
        <dbReference type="ARBA" id="ARBA00022679"/>
    </source>
</evidence>
<proteinExistence type="predicted"/>
<reference evidence="5 6" key="2">
    <citation type="journal article" date="2019" name="G3 (Bethesda)">
        <title>Hybrid Assembly of the Genome of the Entomopathogenic Nematode Steinernema carpocapsae Identifies the X-Chromosome.</title>
        <authorList>
            <person name="Serra L."/>
            <person name="Macchietto M."/>
            <person name="Macias-Munoz A."/>
            <person name="McGill C.J."/>
            <person name="Rodriguez I.M."/>
            <person name="Rodriguez B."/>
            <person name="Murad R."/>
            <person name="Mortazavi A."/>
        </authorList>
    </citation>
    <scope>NUCLEOTIDE SEQUENCE [LARGE SCALE GENOMIC DNA]</scope>
    <source>
        <strain evidence="5 6">ALL</strain>
    </source>
</reference>
<evidence type="ECO:0000313" key="5">
    <source>
        <dbReference type="EMBL" id="TKR82205.1"/>
    </source>
</evidence>
<organism evidence="5 6">
    <name type="scientific">Steinernema carpocapsae</name>
    <name type="common">Entomopathogenic nematode</name>
    <dbReference type="NCBI Taxonomy" id="34508"/>
    <lineage>
        <taxon>Eukaryota</taxon>
        <taxon>Metazoa</taxon>
        <taxon>Ecdysozoa</taxon>
        <taxon>Nematoda</taxon>
        <taxon>Chromadorea</taxon>
        <taxon>Rhabditida</taxon>
        <taxon>Tylenchina</taxon>
        <taxon>Panagrolaimomorpha</taxon>
        <taxon>Strongyloidoidea</taxon>
        <taxon>Steinernematidae</taxon>
        <taxon>Steinernema</taxon>
    </lineage>
</organism>
<sequence length="302" mass="33007">MWSGDKQFSKRQFYSTKYSLKCHLQDDGGSYPGILRTRGGGVARNHADALTRLGCETKLISAIGNDRYGETLMSMCGHMDMSSILRVDDVQTATYLSVALKGNVLYGVTAIEPIVARLTSEVITSKEELIAEADAVVVDGNLTREALKTAIALAHHHQKFIWFDPADQSKVEKLFAAKSFELIDAISPNANEFDRLMGFQTAKDVHPLLSTIAETRGPEGVTWWQRKGEQYVKTKRPSPIDPKSVVSVSGAGDCLNCGYLAALLSGLSLEKCYKVADACARLSLQSLESVPDTITPDCLDKI</sequence>
<dbReference type="GO" id="GO:0016301">
    <property type="term" value="F:kinase activity"/>
    <property type="evidence" value="ECO:0007669"/>
    <property type="project" value="UniProtKB-KW"/>
</dbReference>
<dbReference type="OrthoDB" id="198885at2759"/>
<dbReference type="Gene3D" id="3.40.1190.20">
    <property type="match status" value="1"/>
</dbReference>
<gene>
    <name evidence="5" type="ORF">L596_015963</name>
</gene>
<dbReference type="GO" id="GO:0005737">
    <property type="term" value="C:cytoplasm"/>
    <property type="evidence" value="ECO:0007669"/>
    <property type="project" value="TreeGrafter"/>
</dbReference>
<dbReference type="SUPFAM" id="SSF53613">
    <property type="entry name" value="Ribokinase-like"/>
    <property type="match status" value="1"/>
</dbReference>
<feature type="domain" description="Carbohydrate kinase PfkB" evidence="4">
    <location>
        <begin position="34"/>
        <end position="288"/>
    </location>
</feature>
<name>A0A4V6A386_STECR</name>
<evidence type="ECO:0000259" key="4">
    <source>
        <dbReference type="Pfam" id="PF00294"/>
    </source>
</evidence>
<reference evidence="5 6" key="1">
    <citation type="journal article" date="2015" name="Genome Biol.">
        <title>Comparative genomics of Steinernema reveals deeply conserved gene regulatory networks.</title>
        <authorList>
            <person name="Dillman A.R."/>
            <person name="Macchietto M."/>
            <person name="Porter C.F."/>
            <person name="Rogers A."/>
            <person name="Williams B."/>
            <person name="Antoshechkin I."/>
            <person name="Lee M.M."/>
            <person name="Goodwin Z."/>
            <person name="Lu X."/>
            <person name="Lewis E.E."/>
            <person name="Goodrich-Blair H."/>
            <person name="Stock S.P."/>
            <person name="Adams B.J."/>
            <person name="Sternberg P.W."/>
            <person name="Mortazavi A."/>
        </authorList>
    </citation>
    <scope>NUCLEOTIDE SEQUENCE [LARGE SCALE GENOMIC DNA]</scope>
    <source>
        <strain evidence="5 6">ALL</strain>
    </source>
</reference>
<evidence type="ECO:0000256" key="2">
    <source>
        <dbReference type="ARBA" id="ARBA00022723"/>
    </source>
</evidence>
<keyword evidence="1" id="KW-0808">Transferase</keyword>
<dbReference type="PROSITE" id="PS00583">
    <property type="entry name" value="PFKB_KINASES_1"/>
    <property type="match status" value="1"/>
</dbReference>
<keyword evidence="2" id="KW-0479">Metal-binding</keyword>
<dbReference type="PANTHER" id="PTHR42909:SF1">
    <property type="entry name" value="CARBOHYDRATE KINASE PFKB DOMAIN-CONTAINING PROTEIN"/>
    <property type="match status" value="1"/>
</dbReference>
<keyword evidence="3" id="KW-0418">Kinase</keyword>
<dbReference type="GO" id="GO:0006796">
    <property type="term" value="P:phosphate-containing compound metabolic process"/>
    <property type="evidence" value="ECO:0007669"/>
    <property type="project" value="UniProtKB-ARBA"/>
</dbReference>
<dbReference type="GO" id="GO:0016798">
    <property type="term" value="F:hydrolase activity, acting on glycosyl bonds"/>
    <property type="evidence" value="ECO:0007669"/>
    <property type="project" value="TreeGrafter"/>
</dbReference>
<dbReference type="InterPro" id="IPR011611">
    <property type="entry name" value="PfkB_dom"/>
</dbReference>
<dbReference type="STRING" id="34508.A0A4V6A386"/>
<dbReference type="AlphaFoldDB" id="A0A4V6A386"/>
<dbReference type="InterPro" id="IPR029056">
    <property type="entry name" value="Ribokinase-like"/>
</dbReference>
<protein>
    <recommendedName>
        <fullName evidence="4">Carbohydrate kinase PfkB domain-containing protein</fullName>
    </recommendedName>
</protein>
<dbReference type="Proteomes" id="UP000298663">
    <property type="component" value="Unassembled WGS sequence"/>
</dbReference>
<evidence type="ECO:0000313" key="6">
    <source>
        <dbReference type="Proteomes" id="UP000298663"/>
    </source>
</evidence>
<dbReference type="Pfam" id="PF00294">
    <property type="entry name" value="PfkB"/>
    <property type="match status" value="1"/>
</dbReference>
<dbReference type="GO" id="GO:0046872">
    <property type="term" value="F:metal ion binding"/>
    <property type="evidence" value="ECO:0007669"/>
    <property type="project" value="UniProtKB-KW"/>
</dbReference>
<dbReference type="GO" id="GO:0004730">
    <property type="term" value="F:pseudouridylate synthase activity"/>
    <property type="evidence" value="ECO:0007669"/>
    <property type="project" value="TreeGrafter"/>
</dbReference>
<dbReference type="EMBL" id="AZBU02000004">
    <property type="protein sequence ID" value="TKR82205.1"/>
    <property type="molecule type" value="Genomic_DNA"/>
</dbReference>